<sequence length="75" mass="8548">MFIVLRERSAVILGRSLKPLSMMSHNTFPFEKAVVRFVTSRQKPGTVAVNTLPKTGKMVYNIDTYMDFHVVSDEN</sequence>
<keyword evidence="2" id="KW-1185">Reference proteome</keyword>
<organism evidence="1 2">
    <name type="scientific">Fusibacillus kribbianus</name>
    <dbReference type="NCBI Taxonomy" id="3044208"/>
    <lineage>
        <taxon>Bacteria</taxon>
        <taxon>Bacillati</taxon>
        <taxon>Bacillota</taxon>
        <taxon>Clostridia</taxon>
        <taxon>Lachnospirales</taxon>
        <taxon>Lachnospiraceae</taxon>
        <taxon>Fusibacillus</taxon>
    </lineage>
</organism>
<name>A0AAP4BC79_9FIRM</name>
<evidence type="ECO:0000313" key="1">
    <source>
        <dbReference type="EMBL" id="MDI9243212.1"/>
    </source>
</evidence>
<reference evidence="1 2" key="1">
    <citation type="submission" date="2023-05" db="EMBL/GenBank/DDBJ databases">
        <title>[ruminococcus] sp. nov., isolated from a pig farm feces dump.</title>
        <authorList>
            <person name="Chang Y.-H."/>
        </authorList>
    </citation>
    <scope>NUCLEOTIDE SEQUENCE [LARGE SCALE GENOMIC DNA]</scope>
    <source>
        <strain evidence="1 2">YH-rum2234</strain>
    </source>
</reference>
<evidence type="ECO:0000313" key="2">
    <source>
        <dbReference type="Proteomes" id="UP001300383"/>
    </source>
</evidence>
<protein>
    <submittedName>
        <fullName evidence="1">Uncharacterized protein</fullName>
    </submittedName>
</protein>
<comment type="caution">
    <text evidence="1">The sequence shown here is derived from an EMBL/GenBank/DDBJ whole genome shotgun (WGS) entry which is preliminary data.</text>
</comment>
<dbReference type="AlphaFoldDB" id="A0AAP4BC79"/>
<gene>
    <name evidence="1" type="ORF">QJ036_12215</name>
</gene>
<dbReference type="EMBL" id="JASGBQ010000027">
    <property type="protein sequence ID" value="MDI9243212.1"/>
    <property type="molecule type" value="Genomic_DNA"/>
</dbReference>
<accession>A0AAP4BC79</accession>
<dbReference type="Proteomes" id="UP001300383">
    <property type="component" value="Unassembled WGS sequence"/>
</dbReference>
<proteinExistence type="predicted"/>